<proteinExistence type="predicted"/>
<evidence type="ECO:0000313" key="2">
    <source>
        <dbReference type="EMBL" id="EAT12705.1"/>
    </source>
</evidence>
<dbReference type="GO" id="GO:0016747">
    <property type="term" value="F:acyltransferase activity, transferring groups other than amino-acyl groups"/>
    <property type="evidence" value="ECO:0007669"/>
    <property type="project" value="InterPro"/>
</dbReference>
<dbReference type="SUPFAM" id="SSF55729">
    <property type="entry name" value="Acyl-CoA N-acyltransferases (Nat)"/>
    <property type="match status" value="1"/>
</dbReference>
<feature type="domain" description="N-acetyltransferase" evidence="1">
    <location>
        <begin position="25"/>
        <end position="168"/>
    </location>
</feature>
<dbReference type="RefSeq" id="WP_007018494.1">
    <property type="nucleotide sequence ID" value="NZ_CH724117.1"/>
</dbReference>
<dbReference type="InterPro" id="IPR016181">
    <property type="entry name" value="Acyl_CoA_acyltransferase"/>
</dbReference>
<dbReference type="AlphaFoldDB" id="Q1N386"/>
<dbReference type="InterPro" id="IPR000182">
    <property type="entry name" value="GNAT_dom"/>
</dbReference>
<accession>Q1N386</accession>
<keyword evidence="3" id="KW-1185">Reference proteome</keyword>
<dbReference type="OrthoDB" id="1821130at2"/>
<comment type="caution">
    <text evidence="2">The sequence shown here is derived from an EMBL/GenBank/DDBJ whole genome shotgun (WGS) entry which is preliminary data.</text>
</comment>
<evidence type="ECO:0000259" key="1">
    <source>
        <dbReference type="PROSITE" id="PS51186"/>
    </source>
</evidence>
<dbReference type="PROSITE" id="PS51186">
    <property type="entry name" value="GNAT"/>
    <property type="match status" value="1"/>
</dbReference>
<organism evidence="2 3">
    <name type="scientific">Bermanella marisrubri</name>
    <dbReference type="NCBI Taxonomy" id="207949"/>
    <lineage>
        <taxon>Bacteria</taxon>
        <taxon>Pseudomonadati</taxon>
        <taxon>Pseudomonadota</taxon>
        <taxon>Gammaproteobacteria</taxon>
        <taxon>Oceanospirillales</taxon>
        <taxon>Oceanospirillaceae</taxon>
        <taxon>Bermanella</taxon>
    </lineage>
</organism>
<dbReference type="Pfam" id="PF00583">
    <property type="entry name" value="Acetyltransf_1"/>
    <property type="match status" value="1"/>
</dbReference>
<dbReference type="CDD" id="cd04301">
    <property type="entry name" value="NAT_SF"/>
    <property type="match status" value="1"/>
</dbReference>
<sequence>MDKLSGSQTLQFKPVDFDRHEQLCLQFRKDAHLASYGSLAYFNEEEMLNWFRYLIQENPEGFKHVWLKGQIIGQIEYKAIIEEANENNQANSYSYINLFYLKPEYRNLGLGQQLHDFVVKQCQLAGSREIFLRYIPGNKQAKAFYRKNGWLFSGEPDYRGQLMVLDLT</sequence>
<reference evidence="2 3" key="1">
    <citation type="submission" date="2006-03" db="EMBL/GenBank/DDBJ databases">
        <authorList>
            <person name="Pinhassi J."/>
            <person name="Pedros-Alio C."/>
            <person name="Ferriera S."/>
            <person name="Johnson J."/>
            <person name="Kravitz S."/>
            <person name="Halpern A."/>
            <person name="Remington K."/>
            <person name="Beeson K."/>
            <person name="Tran B."/>
            <person name="Rogers Y.-H."/>
            <person name="Friedman R."/>
            <person name="Venter J.C."/>
        </authorList>
    </citation>
    <scope>NUCLEOTIDE SEQUENCE [LARGE SCALE GENOMIC DNA]</scope>
    <source>
        <strain evidence="2 3">RED65</strain>
    </source>
</reference>
<dbReference type="STRING" id="207949.RED65_13512"/>
<dbReference type="Gene3D" id="3.40.630.30">
    <property type="match status" value="1"/>
</dbReference>
<dbReference type="EMBL" id="AAQH01000005">
    <property type="protein sequence ID" value="EAT12705.1"/>
    <property type="molecule type" value="Genomic_DNA"/>
</dbReference>
<evidence type="ECO:0000313" key="3">
    <source>
        <dbReference type="Proteomes" id="UP000004263"/>
    </source>
</evidence>
<gene>
    <name evidence="2" type="ORF">RED65_13512</name>
</gene>
<dbReference type="Proteomes" id="UP000004263">
    <property type="component" value="Unassembled WGS sequence"/>
</dbReference>
<name>Q1N386_9GAMM</name>
<protein>
    <recommendedName>
        <fullName evidence="1">N-acetyltransferase domain-containing protein</fullName>
    </recommendedName>
</protein>
<dbReference type="HOGENOM" id="CLU_116669_0_0_6"/>